<dbReference type="AlphaFoldDB" id="A0A1I0RSA6"/>
<organism evidence="1 2">
    <name type="scientific">Roseivirga pacifica</name>
    <dbReference type="NCBI Taxonomy" id="1267423"/>
    <lineage>
        <taxon>Bacteria</taxon>
        <taxon>Pseudomonadati</taxon>
        <taxon>Bacteroidota</taxon>
        <taxon>Cytophagia</taxon>
        <taxon>Cytophagales</taxon>
        <taxon>Roseivirgaceae</taxon>
        <taxon>Roseivirga</taxon>
    </lineage>
</organism>
<name>A0A1I0RSA6_9BACT</name>
<accession>A0A1I0RSA6</accession>
<dbReference type="Proteomes" id="UP000199437">
    <property type="component" value="Unassembled WGS sequence"/>
</dbReference>
<dbReference type="STRING" id="1267423.SAMN05216290_4043"/>
<dbReference type="EMBL" id="FOIR01000006">
    <property type="protein sequence ID" value="SEW44163.1"/>
    <property type="molecule type" value="Genomic_DNA"/>
</dbReference>
<proteinExistence type="predicted"/>
<evidence type="ECO:0000313" key="2">
    <source>
        <dbReference type="Proteomes" id="UP000199437"/>
    </source>
</evidence>
<protein>
    <submittedName>
        <fullName evidence="1">Baseplate J-like protein</fullName>
    </submittedName>
</protein>
<sequence length="1217" mass="139490">MPGFVKIDDRSLSDVLEFVRRYAEEINFLSPEYLADNSVPIDNWGAFFNRDNLILLIGISNYNIGRSDWQAQQLLEKISATSNESLQSKHLNRLADIILGMAKKLDYFSTHLQQNEITSDIIFDIRSAIRGDLNEELKSLYQFKAEANWEEAKVNDFKYLLGAWNKGIPTTELLEALDKEKNSNDLQYLRQIFTVFHHTFYHIIEKSKEVLENALSEMQNSKPHIALYIVFLKLFKYAIDIQNELPKRHLDFYYRDVLKQAEEPAQPDKAFVSVAIKPEVKHHFLDKGVLLKAGTNELGEPLYYKTIHPTNLTSAKVRKVCTLLKTTDERYHQKPYDSFITDIYASETTRTKEAYFSLNNLPPFGEGQVMKSQDERNMVEAKTGFVVSSHVLNLASGKRDVTITLSFEQASFQESLDLLQQVSTQNNQSLEETIYKVFSSAFELSVSQKVSIKPLAHYGFELDRENSQWIFTIEIAAHEPPIEHCESKLERQPVFEHPFVQIMLKHECSLFLYSLLANMEVENIHINTQTKALKGTKLFNTFGQIDLANPFEPFGVIPQKGDYFVLGHEEIFSKKTENIDLNIEWFSLPITHGGMESYYHEYLNNDVDSRIAEEVTTANYRIKKALLKGGKWIEDHGEPNGQEIFPNQTFKDVQIADAYESEIHISTNLQSLGHVPTQKASNYHFDQHTSEGFLRCSLQCPDFAFGHNSYPTILSETVQKNAQPKRKGPALKQPKLPFSPKIQKITVGYSASATAISRTKNRTSAEEVHLYELSPFGYQKKALETAGQTVKLIDETPGEGSLLLALDEYPRNGHISLLFVLNELMESDHAISPSQISMWYLRDNQWLPIQGHGIMNDTTNQFINSGVIDIRIPKDINRNNTVLDDSFLWVKATIQHETLAHGRLVKIYENGILSVWDKSASPVHLNKRLAPNTIEGTKDSIPQISAVVQPMPSFGGKPAEQPADFYDRVSERLRHKNRAITTQDYEELALEKHQQLYKVKCFAAEQTLDKDYINRRFIPGAVRVVVVPAIEASVNSNYPRVSKQSLKEIGDFLDKHSSPFVNTEVINPHFQKVRIICKVRFDGPESNNYYQDKIQEDIRMYLNPWLNDYKMPLVFGKRIYKSEVLTFLEQLDYVAFVTEFSLVNIKQRRGRFSFYDTAAEQTEVSGNQNEIRPDFPWSILVSAQKHDITPIDDKTYQPAKPRSISNMELGIDFIVSD</sequence>
<keyword evidence="2" id="KW-1185">Reference proteome</keyword>
<reference evidence="2" key="1">
    <citation type="submission" date="2016-10" db="EMBL/GenBank/DDBJ databases">
        <authorList>
            <person name="Varghese N."/>
            <person name="Submissions S."/>
        </authorList>
    </citation>
    <scope>NUCLEOTIDE SEQUENCE [LARGE SCALE GENOMIC DNA]</scope>
    <source>
        <strain evidence="2">CGMCC 1.12402</strain>
    </source>
</reference>
<evidence type="ECO:0000313" key="1">
    <source>
        <dbReference type="EMBL" id="SEW44163.1"/>
    </source>
</evidence>
<gene>
    <name evidence="1" type="ORF">SAMN05216290_4043</name>
</gene>